<accession>A0A813I3P7</accession>
<dbReference type="EMBL" id="CAJNNW010002929">
    <property type="protein sequence ID" value="CAE8644821.1"/>
    <property type="molecule type" value="Genomic_DNA"/>
</dbReference>
<feature type="compositionally biased region" description="Basic and acidic residues" evidence="1">
    <location>
        <begin position="7"/>
        <end position="21"/>
    </location>
</feature>
<feature type="region of interest" description="Disordered" evidence="1">
    <location>
        <begin position="1"/>
        <end position="58"/>
    </location>
</feature>
<sequence>MGCQGSKDLEVEQPKVAEAAKGRRSANLDKSSPSILKQVSSEETSGQAGDNLRGSGFSPTGGIAALEEKLVTTRPTPERSVHVPGGSSLRSASRNPSPRLELGPGAFVLKTLKWRVWSNIRLIQASKTCRRAASDMLAGHTALERLLLQPSLGIKFHAQVPMALIETGRREDAERLLKDSSCFDKAREGQKELHPHLLDFWICWAATLLGNEALAESCYARLLAFRHPVTGSGLAFRPYGECKVTEWVADLLSTAMLAKASLLRGRRELALAAGDSMARAVAANRRMMMRQHFCLRWSFQEGFIEESGPDLCVLAGQTHGSQGAEAELGRPVHEREAQGRELSGQRYDRLGFPALVLLEVAEALRKDHNQAAAAAELRSAAKELLAFLRACHGIFDSPLSGAVAVAFAMSGDIGAAERAALGTANALGREEEGSPIDEFEAAVWLSQAAQLIETQAAIISL</sequence>
<dbReference type="Proteomes" id="UP000626109">
    <property type="component" value="Unassembled WGS sequence"/>
</dbReference>
<comment type="caution">
    <text evidence="2">The sequence shown here is derived from an EMBL/GenBank/DDBJ whole genome shotgun (WGS) entry which is preliminary data.</text>
</comment>
<organism evidence="2 3">
    <name type="scientific">Polarella glacialis</name>
    <name type="common">Dinoflagellate</name>
    <dbReference type="NCBI Taxonomy" id="89957"/>
    <lineage>
        <taxon>Eukaryota</taxon>
        <taxon>Sar</taxon>
        <taxon>Alveolata</taxon>
        <taxon>Dinophyceae</taxon>
        <taxon>Suessiales</taxon>
        <taxon>Suessiaceae</taxon>
        <taxon>Polarella</taxon>
    </lineage>
</organism>
<protein>
    <submittedName>
        <fullName evidence="2">Uncharacterized protein</fullName>
    </submittedName>
</protein>
<dbReference type="AlphaFoldDB" id="A0A813I3P7"/>
<evidence type="ECO:0000256" key="1">
    <source>
        <dbReference type="SAM" id="MobiDB-lite"/>
    </source>
</evidence>
<evidence type="ECO:0000313" key="3">
    <source>
        <dbReference type="Proteomes" id="UP000626109"/>
    </source>
</evidence>
<proteinExistence type="predicted"/>
<feature type="region of interest" description="Disordered" evidence="1">
    <location>
        <begin position="70"/>
        <end position="97"/>
    </location>
</feature>
<feature type="compositionally biased region" description="Polar residues" evidence="1">
    <location>
        <begin position="28"/>
        <end position="48"/>
    </location>
</feature>
<evidence type="ECO:0000313" key="2">
    <source>
        <dbReference type="EMBL" id="CAE8644821.1"/>
    </source>
</evidence>
<gene>
    <name evidence="2" type="ORF">PGLA2088_LOCUS3385</name>
</gene>
<name>A0A813I3P7_POLGL</name>
<reference evidence="2" key="1">
    <citation type="submission" date="2021-02" db="EMBL/GenBank/DDBJ databases">
        <authorList>
            <person name="Dougan E. K."/>
            <person name="Rhodes N."/>
            <person name="Thang M."/>
            <person name="Chan C."/>
        </authorList>
    </citation>
    <scope>NUCLEOTIDE SEQUENCE</scope>
</reference>
<feature type="compositionally biased region" description="Basic and acidic residues" evidence="1">
    <location>
        <begin position="70"/>
        <end position="81"/>
    </location>
</feature>